<keyword evidence="14" id="KW-1185">Reference proteome</keyword>
<feature type="binding site" evidence="9">
    <location>
        <position position="84"/>
    </location>
    <ligand>
        <name>substrate</name>
    </ligand>
</feature>
<evidence type="ECO:0000256" key="8">
    <source>
        <dbReference type="PIRSR" id="PIRSR001100-1"/>
    </source>
</evidence>
<feature type="active site" description="Proton acceptor" evidence="8">
    <location>
        <position position="388"/>
    </location>
</feature>
<dbReference type="PANTHER" id="PTHR34876:SF4">
    <property type="entry name" value="1,4-BETA-D-GLUCAN CELLOBIOHYDROLASE C-RELATED"/>
    <property type="match status" value="1"/>
</dbReference>
<keyword evidence="3 11" id="KW-0136">Cellulose degradation</keyword>
<evidence type="ECO:0000256" key="7">
    <source>
        <dbReference type="ARBA" id="ARBA00023326"/>
    </source>
</evidence>
<dbReference type="InterPro" id="IPR001524">
    <property type="entry name" value="Glyco_hydro_6_CS"/>
</dbReference>
<feature type="binding site" evidence="9">
    <location>
        <position position="82"/>
    </location>
    <ligand>
        <name>substrate</name>
    </ligand>
</feature>
<dbReference type="InterPro" id="IPR036434">
    <property type="entry name" value="Beta_cellobiohydrolase_sf"/>
</dbReference>
<feature type="chain" id="PRO_5039743745" description="Glucanase" evidence="11">
    <location>
        <begin position="29"/>
        <end position="442"/>
    </location>
</feature>
<feature type="binding site" evidence="9">
    <location>
        <position position="355"/>
    </location>
    <ligand>
        <name>substrate</name>
    </ligand>
</feature>
<dbReference type="EC" id="3.2.1.-" evidence="11"/>
<evidence type="ECO:0000256" key="10">
    <source>
        <dbReference type="PROSITE-ProRule" id="PRU10057"/>
    </source>
</evidence>
<feature type="active site" description="Proton donor" evidence="8 10">
    <location>
        <position position="173"/>
    </location>
</feature>
<keyword evidence="1 11" id="KW-0732">Signal</keyword>
<evidence type="ECO:0000256" key="11">
    <source>
        <dbReference type="RuleBase" id="RU361186"/>
    </source>
</evidence>
<evidence type="ECO:0000256" key="4">
    <source>
        <dbReference type="ARBA" id="ARBA00023157"/>
    </source>
</evidence>
<dbReference type="SUPFAM" id="SSF51989">
    <property type="entry name" value="Glycosyl hydrolases family 6, cellulases"/>
    <property type="match status" value="1"/>
</dbReference>
<evidence type="ECO:0000256" key="3">
    <source>
        <dbReference type="ARBA" id="ARBA00023001"/>
    </source>
</evidence>
<keyword evidence="4" id="KW-1015">Disulfide bond</keyword>
<dbReference type="Pfam" id="PF01341">
    <property type="entry name" value="Glyco_hydro_6"/>
    <property type="match status" value="1"/>
</dbReference>
<keyword evidence="2 11" id="KW-0378">Hydrolase</keyword>
<dbReference type="PROSITE" id="PS00656">
    <property type="entry name" value="GLYCOSYL_HYDROL_F6_2"/>
    <property type="match status" value="1"/>
</dbReference>
<accession>A0A919K7Y2</accession>
<evidence type="ECO:0000313" key="13">
    <source>
        <dbReference type="EMBL" id="GIF01340.1"/>
    </source>
</evidence>
<dbReference type="Gene3D" id="3.20.20.40">
    <property type="entry name" value="1, 4-beta cellobiohydrolase"/>
    <property type="match status" value="1"/>
</dbReference>
<feature type="region of interest" description="Disordered" evidence="12">
    <location>
        <begin position="387"/>
        <end position="412"/>
    </location>
</feature>
<keyword evidence="5 11" id="KW-0119">Carbohydrate metabolism</keyword>
<sequence length="442" mass="47132">MEASVSWRTRIVSTVATTALAVSGGVLAVPAASAAVRPGNPFAGARGYVDPDWSAAALATAALGGDLRPAMSTVARQPTAVWLDSIASINGTPGRRGLRDHLDGALAQQDPGGQPVVITLVLYNLPNRSCTRAPSGELKTSADYRTQFIDPIAAILAEPAYRWLRVAVVVEPDALANALFSHFECAQAAEIYQEAIPYALSRLHETPNVHAYLDVTQSNQLGWEESLQAAAAVVRQVAGRTPAGVASIDGFAVNVADYDPLDEPFLDIDMMRNGVTIRQTKWVDWNNHLEESTFVDAMHAALVAAGFPEQIGALLDTSRNGWGGSARPTAASTSTDINTFVEQSRVDRRPTRLTWCNQKGAGLGELPRATPQTHVHAYAWVKQPGVSDGNEAGDVRCDPNGEIPPTRGSNRPTNAMAGAPPRGEWFPAAFTELVRSAYPPVL</sequence>
<gene>
    <name evidence="13" type="ORF">Ari01nite_88040</name>
</gene>
<feature type="signal peptide" evidence="11">
    <location>
        <begin position="1"/>
        <end position="28"/>
    </location>
</feature>
<name>A0A919K7Y2_9ACTN</name>
<dbReference type="Proteomes" id="UP000636960">
    <property type="component" value="Unassembled WGS sequence"/>
</dbReference>
<evidence type="ECO:0000256" key="12">
    <source>
        <dbReference type="SAM" id="MobiDB-lite"/>
    </source>
</evidence>
<protein>
    <recommendedName>
        <fullName evidence="11">Glucanase</fullName>
        <ecNumber evidence="11">3.2.1.-</ecNumber>
    </recommendedName>
</protein>
<dbReference type="AlphaFoldDB" id="A0A919K7Y2"/>
<dbReference type="PRINTS" id="PR00733">
    <property type="entry name" value="GLHYDRLASE6"/>
</dbReference>
<keyword evidence="7 11" id="KW-0624">Polysaccharide degradation</keyword>
<evidence type="ECO:0000256" key="2">
    <source>
        <dbReference type="ARBA" id="ARBA00022801"/>
    </source>
</evidence>
<dbReference type="PIRSF" id="PIRSF001100">
    <property type="entry name" value="Beta_cellobiohydrolase"/>
    <property type="match status" value="1"/>
</dbReference>
<evidence type="ECO:0000256" key="9">
    <source>
        <dbReference type="PIRSR" id="PIRSR001100-2"/>
    </source>
</evidence>
<evidence type="ECO:0000256" key="5">
    <source>
        <dbReference type="ARBA" id="ARBA00023277"/>
    </source>
</evidence>
<evidence type="ECO:0000256" key="6">
    <source>
        <dbReference type="ARBA" id="ARBA00023295"/>
    </source>
</evidence>
<proteinExistence type="inferred from homology"/>
<comment type="similarity">
    <text evidence="11">Belongs to the glycosyl hydrolase family 6.</text>
</comment>
<comment type="caution">
    <text evidence="13">The sequence shown here is derived from an EMBL/GenBank/DDBJ whole genome shotgun (WGS) entry which is preliminary data.</text>
</comment>
<keyword evidence="6 11" id="KW-0326">Glycosidase</keyword>
<reference evidence="13" key="1">
    <citation type="submission" date="2021-01" db="EMBL/GenBank/DDBJ databases">
        <title>Whole genome shotgun sequence of Actinoplanes rishiriensis NBRC 108556.</title>
        <authorList>
            <person name="Komaki H."/>
            <person name="Tamura T."/>
        </authorList>
    </citation>
    <scope>NUCLEOTIDE SEQUENCE</scope>
    <source>
        <strain evidence="13">NBRC 108556</strain>
    </source>
</reference>
<evidence type="ECO:0000313" key="14">
    <source>
        <dbReference type="Proteomes" id="UP000636960"/>
    </source>
</evidence>
<dbReference type="EMBL" id="BOMV01000101">
    <property type="protein sequence ID" value="GIF01340.1"/>
    <property type="molecule type" value="Genomic_DNA"/>
</dbReference>
<dbReference type="PANTHER" id="PTHR34876">
    <property type="match status" value="1"/>
</dbReference>
<dbReference type="InterPro" id="IPR016288">
    <property type="entry name" value="Beta_cellobiohydrolase"/>
</dbReference>
<evidence type="ECO:0000256" key="1">
    <source>
        <dbReference type="ARBA" id="ARBA00022729"/>
    </source>
</evidence>
<feature type="binding site" evidence="9">
    <location>
        <position position="382"/>
    </location>
    <ligand>
        <name>substrate</name>
    </ligand>
</feature>
<dbReference type="GO" id="GO:0030245">
    <property type="term" value="P:cellulose catabolic process"/>
    <property type="evidence" value="ECO:0007669"/>
    <property type="project" value="UniProtKB-KW"/>
</dbReference>
<dbReference type="GO" id="GO:0004553">
    <property type="term" value="F:hydrolase activity, hydrolyzing O-glycosyl compounds"/>
    <property type="evidence" value="ECO:0007669"/>
    <property type="project" value="InterPro"/>
</dbReference>
<organism evidence="13 14">
    <name type="scientific">Paractinoplanes rishiriensis</name>
    <dbReference type="NCBI Taxonomy" id="1050105"/>
    <lineage>
        <taxon>Bacteria</taxon>
        <taxon>Bacillati</taxon>
        <taxon>Actinomycetota</taxon>
        <taxon>Actinomycetes</taxon>
        <taxon>Micromonosporales</taxon>
        <taxon>Micromonosporaceae</taxon>
        <taxon>Paractinoplanes</taxon>
    </lineage>
</organism>